<accession>A0A229RVL6</accession>
<keyword evidence="2" id="KW-0732">Signal</keyword>
<dbReference type="RefSeq" id="WP_093936847.1">
    <property type="nucleotide sequence ID" value="NZ_NMQT01000100.1"/>
</dbReference>
<name>A0A229RVL6_9PSEU</name>
<reference evidence="3 4" key="1">
    <citation type="submission" date="2017-07" db="EMBL/GenBank/DDBJ databases">
        <title>Amycolatopsis thailandensis Genome sequencing and assembly.</title>
        <authorList>
            <person name="Kaur N."/>
            <person name="Mayilraj S."/>
        </authorList>
    </citation>
    <scope>NUCLEOTIDE SEQUENCE [LARGE SCALE GENOMIC DNA]</scope>
    <source>
        <strain evidence="3 4">JCM 16380</strain>
    </source>
</reference>
<feature type="region of interest" description="Disordered" evidence="1">
    <location>
        <begin position="23"/>
        <end position="52"/>
    </location>
</feature>
<dbReference type="OrthoDB" id="3626646at2"/>
<dbReference type="Pfam" id="PF12079">
    <property type="entry name" value="DUF3558"/>
    <property type="match status" value="1"/>
</dbReference>
<feature type="chain" id="PRO_5038685858" description="DUF3558 domain-containing protein" evidence="2">
    <location>
        <begin position="23"/>
        <end position="182"/>
    </location>
</feature>
<proteinExistence type="predicted"/>
<feature type="signal peptide" evidence="2">
    <location>
        <begin position="1"/>
        <end position="22"/>
    </location>
</feature>
<keyword evidence="4" id="KW-1185">Reference proteome</keyword>
<feature type="compositionally biased region" description="Low complexity" evidence="1">
    <location>
        <begin position="28"/>
        <end position="50"/>
    </location>
</feature>
<dbReference type="AlphaFoldDB" id="A0A229RVL6"/>
<dbReference type="PROSITE" id="PS51257">
    <property type="entry name" value="PROKAR_LIPOPROTEIN"/>
    <property type="match status" value="1"/>
</dbReference>
<protein>
    <recommendedName>
        <fullName evidence="5">DUF3558 domain-containing protein</fullName>
    </recommendedName>
</protein>
<dbReference type="Proteomes" id="UP000215223">
    <property type="component" value="Unassembled WGS sequence"/>
</dbReference>
<organism evidence="3 4">
    <name type="scientific">Amycolatopsis thailandensis</name>
    <dbReference type="NCBI Taxonomy" id="589330"/>
    <lineage>
        <taxon>Bacteria</taxon>
        <taxon>Bacillati</taxon>
        <taxon>Actinomycetota</taxon>
        <taxon>Actinomycetes</taxon>
        <taxon>Pseudonocardiales</taxon>
        <taxon>Pseudonocardiaceae</taxon>
        <taxon>Amycolatopsis</taxon>
    </lineage>
</organism>
<gene>
    <name evidence="3" type="ORF">CFP71_27480</name>
</gene>
<evidence type="ECO:0008006" key="5">
    <source>
        <dbReference type="Google" id="ProtNLM"/>
    </source>
</evidence>
<evidence type="ECO:0000256" key="2">
    <source>
        <dbReference type="SAM" id="SignalP"/>
    </source>
</evidence>
<evidence type="ECO:0000256" key="1">
    <source>
        <dbReference type="SAM" id="MobiDB-lite"/>
    </source>
</evidence>
<evidence type="ECO:0000313" key="4">
    <source>
        <dbReference type="Proteomes" id="UP000215223"/>
    </source>
</evidence>
<sequence>MKINVRSVAIPAILAIAFTSSGCSPEKTGTPSPGSTSASAGSSPQTTPSGKIFGDLKACALLEPVTTPKGFSKPTEEDYESDNGCQAQKSEYGVISTYLVDKAGIDELTPGRGTKVPTQIAGREAVEIPGSGGTYTCMIGVAVGPKARMTVGTTLLKGSNEEACASSKEVAEQLASKLPQGS</sequence>
<dbReference type="EMBL" id="NMQT01000100">
    <property type="protein sequence ID" value="OXM50531.1"/>
    <property type="molecule type" value="Genomic_DNA"/>
</dbReference>
<evidence type="ECO:0000313" key="3">
    <source>
        <dbReference type="EMBL" id="OXM50531.1"/>
    </source>
</evidence>
<comment type="caution">
    <text evidence="3">The sequence shown here is derived from an EMBL/GenBank/DDBJ whole genome shotgun (WGS) entry which is preliminary data.</text>
</comment>
<dbReference type="InterPro" id="IPR024520">
    <property type="entry name" value="DUF3558"/>
</dbReference>